<protein>
    <recommendedName>
        <fullName evidence="8">AAA+ ATPase domain-containing protein</fullName>
    </recommendedName>
</protein>
<dbReference type="EMBL" id="HBGI01000010">
    <property type="protein sequence ID" value="CAD9238278.1"/>
    <property type="molecule type" value="Transcribed_RNA"/>
</dbReference>
<comment type="subcellular location">
    <subcellularLocation>
        <location evidence="1">Mitochondrion outer membrane</location>
        <topology evidence="1">Single-pass membrane protein</topology>
    </subcellularLocation>
</comment>
<dbReference type="SUPFAM" id="SSF52540">
    <property type="entry name" value="P-loop containing nucleoside triphosphate hydrolases"/>
    <property type="match status" value="1"/>
</dbReference>
<gene>
    <name evidence="9" type="ORF">EAUS1353_LOCUS7</name>
</gene>
<dbReference type="InterPro" id="IPR041569">
    <property type="entry name" value="AAA_lid_3"/>
</dbReference>
<evidence type="ECO:0000256" key="5">
    <source>
        <dbReference type="ARBA" id="ARBA00023054"/>
    </source>
</evidence>
<sequence>MATGSESCLSPVWSVGRSPGGGLLGRLGVTGVRLPDMLDRVALLRAPAAPQYARDGARSDADGEALSADVPMGALVFNQLVASGVGLLLSWIAARIMRRMFAPPAKPDETQSAVVARLIKGGVPRERLKGMTSAELTMSCELVFPEEVSTRFRDIGGHDSLKKELRELVILPLRAPSLFSSHELLRPPKGVMLYGPPGTGKTMLVRALAKESGAQFLNLSPSSLLSKWVGETNRLVHAVFSLAARVAPCVVFVDEMDALFRARSAGDHEVYRDMKAEFCQLWDGLLSDSTSQVMLIGATNRPWDIDTAILRRMPRAFLVDLPDAAQRTGVLRAVLRTSKVDPEFDYDRIASLTEGYSGSDLSELSRAAFQAPMQEALDRRLSTLEGHSVSQVAPVRPSQELSVRPLRTDDMIHALKIVAPTAQQSMEYRDLLASREAARAGPRSGTHDLEELLSQSLYRDPFSDGYHQASM</sequence>
<evidence type="ECO:0000256" key="4">
    <source>
        <dbReference type="ARBA" id="ARBA00022840"/>
    </source>
</evidence>
<evidence type="ECO:0000256" key="3">
    <source>
        <dbReference type="ARBA" id="ARBA00022787"/>
    </source>
</evidence>
<feature type="domain" description="AAA+ ATPase" evidence="8">
    <location>
        <begin position="187"/>
        <end position="323"/>
    </location>
</feature>
<keyword evidence="2 7" id="KW-0547">Nucleotide-binding</keyword>
<dbReference type="Pfam" id="PF00004">
    <property type="entry name" value="AAA"/>
    <property type="match status" value="1"/>
</dbReference>
<dbReference type="FunFam" id="3.40.50.300:FF:001025">
    <property type="entry name" value="ATPase family, AAA domain-containing 2B"/>
    <property type="match status" value="1"/>
</dbReference>
<dbReference type="InterPro" id="IPR003593">
    <property type="entry name" value="AAA+_ATPase"/>
</dbReference>
<dbReference type="GO" id="GO:0016887">
    <property type="term" value="F:ATP hydrolysis activity"/>
    <property type="evidence" value="ECO:0007669"/>
    <property type="project" value="InterPro"/>
</dbReference>
<dbReference type="Gene3D" id="1.10.8.60">
    <property type="match status" value="1"/>
</dbReference>
<keyword evidence="3" id="KW-1000">Mitochondrion outer membrane</keyword>
<dbReference type="AlphaFoldDB" id="A0A7S1TKA4"/>
<dbReference type="InterPro" id="IPR003959">
    <property type="entry name" value="ATPase_AAA_core"/>
</dbReference>
<comment type="similarity">
    <text evidence="7">Belongs to the AAA ATPase family.</text>
</comment>
<keyword evidence="5" id="KW-0175">Coiled coil</keyword>
<evidence type="ECO:0000256" key="6">
    <source>
        <dbReference type="ARBA" id="ARBA00023128"/>
    </source>
</evidence>
<evidence type="ECO:0000256" key="1">
    <source>
        <dbReference type="ARBA" id="ARBA00004572"/>
    </source>
</evidence>
<keyword evidence="4 7" id="KW-0067">ATP-binding</keyword>
<dbReference type="Pfam" id="PF17862">
    <property type="entry name" value="AAA_lid_3"/>
    <property type="match status" value="1"/>
</dbReference>
<evidence type="ECO:0000313" key="9">
    <source>
        <dbReference type="EMBL" id="CAD9238278.1"/>
    </source>
</evidence>
<proteinExistence type="inferred from homology"/>
<dbReference type="Gene3D" id="3.40.50.300">
    <property type="entry name" value="P-loop containing nucleotide triphosphate hydrolases"/>
    <property type="match status" value="1"/>
</dbReference>
<accession>A0A7S1TKA4</accession>
<dbReference type="SMART" id="SM00382">
    <property type="entry name" value="AAA"/>
    <property type="match status" value="1"/>
</dbReference>
<dbReference type="InterPro" id="IPR027417">
    <property type="entry name" value="P-loop_NTPase"/>
</dbReference>
<dbReference type="InterPro" id="IPR051701">
    <property type="entry name" value="Mito_OM_Translocase_MSP1"/>
</dbReference>
<dbReference type="PROSITE" id="PS00674">
    <property type="entry name" value="AAA"/>
    <property type="match status" value="1"/>
</dbReference>
<name>A0A7S1TKA4_9RHOD</name>
<dbReference type="GO" id="GO:0005741">
    <property type="term" value="C:mitochondrial outer membrane"/>
    <property type="evidence" value="ECO:0007669"/>
    <property type="project" value="UniProtKB-SubCell"/>
</dbReference>
<evidence type="ECO:0000256" key="7">
    <source>
        <dbReference type="RuleBase" id="RU003651"/>
    </source>
</evidence>
<evidence type="ECO:0000256" key="2">
    <source>
        <dbReference type="ARBA" id="ARBA00022741"/>
    </source>
</evidence>
<organism evidence="9">
    <name type="scientific">Erythrolobus australicus</name>
    <dbReference type="NCBI Taxonomy" id="1077150"/>
    <lineage>
        <taxon>Eukaryota</taxon>
        <taxon>Rhodophyta</taxon>
        <taxon>Bangiophyceae</taxon>
        <taxon>Porphyridiales</taxon>
        <taxon>Porphyridiaceae</taxon>
        <taxon>Erythrolobus</taxon>
    </lineage>
</organism>
<dbReference type="PANTHER" id="PTHR45644:SF3">
    <property type="entry name" value="FI08533P-RELATED"/>
    <property type="match status" value="1"/>
</dbReference>
<dbReference type="GO" id="GO:0005524">
    <property type="term" value="F:ATP binding"/>
    <property type="evidence" value="ECO:0007669"/>
    <property type="project" value="UniProtKB-KW"/>
</dbReference>
<dbReference type="InterPro" id="IPR003960">
    <property type="entry name" value="ATPase_AAA_CS"/>
</dbReference>
<dbReference type="PANTHER" id="PTHR45644">
    <property type="entry name" value="AAA ATPASE, PUTATIVE (AFU_ORTHOLOGUE AFUA_2G12920)-RELATED-RELATED"/>
    <property type="match status" value="1"/>
</dbReference>
<keyword evidence="3" id="KW-0472">Membrane</keyword>
<reference evidence="9" key="1">
    <citation type="submission" date="2021-01" db="EMBL/GenBank/DDBJ databases">
        <authorList>
            <person name="Corre E."/>
            <person name="Pelletier E."/>
            <person name="Niang G."/>
            <person name="Scheremetjew M."/>
            <person name="Finn R."/>
            <person name="Kale V."/>
            <person name="Holt S."/>
            <person name="Cochrane G."/>
            <person name="Meng A."/>
            <person name="Brown T."/>
            <person name="Cohen L."/>
        </authorList>
    </citation>
    <scope>NUCLEOTIDE SEQUENCE</scope>
    <source>
        <strain evidence="9">CCMP3124</strain>
    </source>
</reference>
<keyword evidence="6" id="KW-0496">Mitochondrion</keyword>
<evidence type="ECO:0000259" key="8">
    <source>
        <dbReference type="SMART" id="SM00382"/>
    </source>
</evidence>